<gene>
    <name evidence="3" type="ORF">GCM10009799_44260</name>
</gene>
<evidence type="ECO:0000313" key="4">
    <source>
        <dbReference type="Proteomes" id="UP001501585"/>
    </source>
</evidence>
<evidence type="ECO:0000256" key="1">
    <source>
        <dbReference type="SAM" id="MobiDB-lite"/>
    </source>
</evidence>
<dbReference type="RefSeq" id="WP_344103546.1">
    <property type="nucleotide sequence ID" value="NZ_BAAAPC010000022.1"/>
</dbReference>
<evidence type="ECO:0000313" key="3">
    <source>
        <dbReference type="EMBL" id="GAA2011166.1"/>
    </source>
</evidence>
<keyword evidence="4" id="KW-1185">Reference proteome</keyword>
<dbReference type="SMART" id="SM00858">
    <property type="entry name" value="SAF"/>
    <property type="match status" value="1"/>
</dbReference>
<evidence type="ECO:0000259" key="2">
    <source>
        <dbReference type="SMART" id="SM00858"/>
    </source>
</evidence>
<protein>
    <submittedName>
        <fullName evidence="3">SAF domain-containing protein</fullName>
    </submittedName>
</protein>
<feature type="region of interest" description="Disordered" evidence="1">
    <location>
        <begin position="72"/>
        <end position="92"/>
    </location>
</feature>
<dbReference type="Pfam" id="PF08666">
    <property type="entry name" value="SAF"/>
    <property type="match status" value="1"/>
</dbReference>
<dbReference type="EMBL" id="BAAAPC010000022">
    <property type="protein sequence ID" value="GAA2011166.1"/>
    <property type="molecule type" value="Genomic_DNA"/>
</dbReference>
<dbReference type="Proteomes" id="UP001501585">
    <property type="component" value="Unassembled WGS sequence"/>
</dbReference>
<organism evidence="3 4">
    <name type="scientific">Nocardiopsis rhodophaea</name>
    <dbReference type="NCBI Taxonomy" id="280238"/>
    <lineage>
        <taxon>Bacteria</taxon>
        <taxon>Bacillati</taxon>
        <taxon>Actinomycetota</taxon>
        <taxon>Actinomycetes</taxon>
        <taxon>Streptosporangiales</taxon>
        <taxon>Nocardiopsidaceae</taxon>
        <taxon>Nocardiopsis</taxon>
    </lineage>
</organism>
<accession>A0ABP5F0C2</accession>
<sequence length="213" mass="21851">MTTRPPHLIVRLARYRRPLGALCAAFALAGAVLLVRPPPDPTTEVLVAARDLTAESPLASADLTVRSLPSPVVPEGALRPGSEPVGAGLTGPMRRGEVLTTARVADPPAREYGSDMVAAPVRVADPGAVALLRPGRRVDILSAAPAPAADLDIAPAPSAERVVSDRPVIAVPEEPDSASGDAGALILVAVTDEEARILAGRAAAERLSITMRG</sequence>
<dbReference type="InterPro" id="IPR013974">
    <property type="entry name" value="SAF"/>
</dbReference>
<proteinExistence type="predicted"/>
<dbReference type="CDD" id="cd11614">
    <property type="entry name" value="SAF_CpaB_FlgA_like"/>
    <property type="match status" value="1"/>
</dbReference>
<reference evidence="4" key="1">
    <citation type="journal article" date="2019" name="Int. J. Syst. Evol. Microbiol.">
        <title>The Global Catalogue of Microorganisms (GCM) 10K type strain sequencing project: providing services to taxonomists for standard genome sequencing and annotation.</title>
        <authorList>
            <consortium name="The Broad Institute Genomics Platform"/>
            <consortium name="The Broad Institute Genome Sequencing Center for Infectious Disease"/>
            <person name="Wu L."/>
            <person name="Ma J."/>
        </authorList>
    </citation>
    <scope>NUCLEOTIDE SEQUENCE [LARGE SCALE GENOMIC DNA]</scope>
    <source>
        <strain evidence="4">JCM 15313</strain>
    </source>
</reference>
<feature type="domain" description="SAF" evidence="2">
    <location>
        <begin position="43"/>
        <end position="105"/>
    </location>
</feature>
<comment type="caution">
    <text evidence="3">The sequence shown here is derived from an EMBL/GenBank/DDBJ whole genome shotgun (WGS) entry which is preliminary data.</text>
</comment>
<name>A0ABP5F0C2_9ACTN</name>